<keyword evidence="6 10" id="KW-0560">Oxidoreductase</keyword>
<feature type="domain" description="Acyl-CoA oxidase/dehydrogenase middle" evidence="12">
    <location>
        <begin position="129"/>
        <end position="225"/>
    </location>
</feature>
<keyword evidence="5 10" id="KW-0274">FAD</keyword>
<evidence type="ECO:0000313" key="15">
    <source>
        <dbReference type="Proteomes" id="UP001108089"/>
    </source>
</evidence>
<proteinExistence type="inferred from homology"/>
<evidence type="ECO:0000256" key="2">
    <source>
        <dbReference type="ARBA" id="ARBA00005102"/>
    </source>
</evidence>
<evidence type="ECO:0000256" key="1">
    <source>
        <dbReference type="ARBA" id="ARBA00001974"/>
    </source>
</evidence>
<dbReference type="InterPro" id="IPR009100">
    <property type="entry name" value="AcylCoA_DH/oxidase_NM_dom_sf"/>
</dbReference>
<evidence type="ECO:0000256" key="3">
    <source>
        <dbReference type="ARBA" id="ARBA00009347"/>
    </source>
</evidence>
<dbReference type="InterPro" id="IPR009075">
    <property type="entry name" value="AcylCo_DH/oxidase_C"/>
</dbReference>
<dbReference type="InterPro" id="IPR006091">
    <property type="entry name" value="Acyl-CoA_Oxase/DH_mid-dom"/>
</dbReference>
<protein>
    <recommendedName>
        <fullName evidence="8">Acyl-[acyl-carrier-protein] dehydrogenase MbtN</fullName>
    </recommendedName>
    <alternativeName>
        <fullName evidence="9">Mycobactin synthase protein N</fullName>
    </alternativeName>
</protein>
<dbReference type="Gene3D" id="1.20.140.10">
    <property type="entry name" value="Butyryl-CoA Dehydrogenase, subunit A, domain 3"/>
    <property type="match status" value="1"/>
</dbReference>
<evidence type="ECO:0000259" key="13">
    <source>
        <dbReference type="Pfam" id="PF02771"/>
    </source>
</evidence>
<dbReference type="EMBL" id="JAKGCU010000001">
    <property type="protein sequence ID" value="MCF3937388.1"/>
    <property type="molecule type" value="Genomic_DNA"/>
</dbReference>
<dbReference type="Pfam" id="PF02770">
    <property type="entry name" value="Acyl-CoA_dh_M"/>
    <property type="match status" value="1"/>
</dbReference>
<dbReference type="Pfam" id="PF00441">
    <property type="entry name" value="Acyl-CoA_dh_1"/>
    <property type="match status" value="1"/>
</dbReference>
<dbReference type="InterPro" id="IPR036250">
    <property type="entry name" value="AcylCo_DH-like_C"/>
</dbReference>
<name>A0ABS9DDV5_9ACTN</name>
<keyword evidence="4 10" id="KW-0285">Flavoprotein</keyword>
<dbReference type="InterPro" id="IPR046373">
    <property type="entry name" value="Acyl-CoA_Oxase/DH_mid-dom_sf"/>
</dbReference>
<comment type="caution">
    <text evidence="14">The sequence shown here is derived from an EMBL/GenBank/DDBJ whole genome shotgun (WGS) entry which is preliminary data.</text>
</comment>
<dbReference type="Proteomes" id="UP001108089">
    <property type="component" value="Unassembled WGS sequence"/>
</dbReference>
<dbReference type="SUPFAM" id="SSF56645">
    <property type="entry name" value="Acyl-CoA dehydrogenase NM domain-like"/>
    <property type="match status" value="1"/>
</dbReference>
<evidence type="ECO:0000259" key="11">
    <source>
        <dbReference type="Pfam" id="PF00441"/>
    </source>
</evidence>
<reference evidence="14" key="1">
    <citation type="submission" date="2022-01" db="EMBL/GenBank/DDBJ databases">
        <title>Gordonia xiamenensis sp. nov., isolated from surface seawater in Xiamen.</title>
        <authorList>
            <person name="He Y.F."/>
        </authorList>
    </citation>
    <scope>NUCLEOTIDE SEQUENCE</scope>
    <source>
        <strain evidence="14">GW1C4-4</strain>
    </source>
</reference>
<evidence type="ECO:0000256" key="8">
    <source>
        <dbReference type="ARBA" id="ARBA00040394"/>
    </source>
</evidence>
<evidence type="ECO:0000256" key="6">
    <source>
        <dbReference type="ARBA" id="ARBA00023002"/>
    </source>
</evidence>
<comment type="cofactor">
    <cofactor evidence="1 10">
        <name>FAD</name>
        <dbReference type="ChEBI" id="CHEBI:57692"/>
    </cofactor>
</comment>
<dbReference type="InterPro" id="IPR006089">
    <property type="entry name" value="Acyl-CoA_DH_CS"/>
</dbReference>
<comment type="function">
    <text evidence="7">Catalyzes the dehydrogenation at the alpha-beta position of ACP-bound acyl chains. This results in the introduction of a double bond in the lipidic chain, which is further transferred to the epsilon-amino group of lysine residue in the mycobactin core by MbtK.</text>
</comment>
<evidence type="ECO:0000313" key="14">
    <source>
        <dbReference type="EMBL" id="MCF3937388.1"/>
    </source>
</evidence>
<organism evidence="14 15">
    <name type="scientific">Gordonia tangerina</name>
    <dbReference type="NCBI Taxonomy" id="2911060"/>
    <lineage>
        <taxon>Bacteria</taxon>
        <taxon>Bacillati</taxon>
        <taxon>Actinomycetota</taxon>
        <taxon>Actinomycetes</taxon>
        <taxon>Mycobacteriales</taxon>
        <taxon>Gordoniaceae</taxon>
        <taxon>Gordonia</taxon>
    </lineage>
</organism>
<dbReference type="SUPFAM" id="SSF47203">
    <property type="entry name" value="Acyl-CoA dehydrogenase C-terminal domain-like"/>
    <property type="match status" value="1"/>
</dbReference>
<gene>
    <name evidence="14" type="ORF">L1892_03200</name>
</gene>
<sequence length="395" mass="43125">MNDSPSSRRTVFDHEHEAFRDSFRTFLHRRVIPEYDKWEADGLVPREVFVDAGAHGFLGMAVDDEFGGGGVDDFRFNAVMAEEVARAGVMSFGINLHNDICVPYFIRYADDEQRRRWLPGLCSGELVAAIAMTEPGTGSDLAGITSTAVRRGDHFVLNGAKTFISNGMNADVVIVAARTHNGTNRHGGLTLFVVERDMAGFSRGRNLEKIGMHAQDTAELFFDDVEVPVSNVLGEVNEGFRYLVSNLPQERMTIAVASAAAAATAVDLAVDYVSSRKAFGRQLSANQNTRFTLADAHVQTEVVRSFVDDCLRAHVAGELGADRAAMAKLAATEVQGRVVDKCLQMFGGYGYMAEYPIARAYVDARVQRIYGGTSEIMKEIIGKSLFDGVGRGETS</sequence>
<comment type="pathway">
    <text evidence="2">Siderophore biosynthesis; mycobactin biosynthesis.</text>
</comment>
<feature type="domain" description="Acyl-CoA dehydrogenase/oxidase N-terminal" evidence="13">
    <location>
        <begin position="14"/>
        <end position="125"/>
    </location>
</feature>
<comment type="similarity">
    <text evidence="3 10">Belongs to the acyl-CoA dehydrogenase family.</text>
</comment>
<dbReference type="Gene3D" id="2.40.110.10">
    <property type="entry name" value="Butyryl-CoA Dehydrogenase, subunit A, domain 2"/>
    <property type="match status" value="1"/>
</dbReference>
<dbReference type="PANTHER" id="PTHR48083">
    <property type="entry name" value="MEDIUM-CHAIN SPECIFIC ACYL-COA DEHYDROGENASE, MITOCHONDRIAL-RELATED"/>
    <property type="match status" value="1"/>
</dbReference>
<keyword evidence="15" id="KW-1185">Reference proteome</keyword>
<accession>A0ABS9DDV5</accession>
<dbReference type="InterPro" id="IPR037069">
    <property type="entry name" value="AcylCoA_DH/ox_N_sf"/>
</dbReference>
<feature type="domain" description="Acyl-CoA dehydrogenase/oxidase C-terminal" evidence="11">
    <location>
        <begin position="237"/>
        <end position="385"/>
    </location>
</feature>
<dbReference type="Pfam" id="PF02771">
    <property type="entry name" value="Acyl-CoA_dh_N"/>
    <property type="match status" value="1"/>
</dbReference>
<evidence type="ECO:0000256" key="5">
    <source>
        <dbReference type="ARBA" id="ARBA00022827"/>
    </source>
</evidence>
<evidence type="ECO:0000256" key="4">
    <source>
        <dbReference type="ARBA" id="ARBA00022630"/>
    </source>
</evidence>
<dbReference type="Gene3D" id="1.10.540.10">
    <property type="entry name" value="Acyl-CoA dehydrogenase/oxidase, N-terminal domain"/>
    <property type="match status" value="1"/>
</dbReference>
<dbReference type="InterPro" id="IPR013786">
    <property type="entry name" value="AcylCoA_DH/ox_N"/>
</dbReference>
<evidence type="ECO:0000256" key="7">
    <source>
        <dbReference type="ARBA" id="ARBA00037085"/>
    </source>
</evidence>
<evidence type="ECO:0000256" key="9">
    <source>
        <dbReference type="ARBA" id="ARBA00042660"/>
    </source>
</evidence>
<dbReference type="PANTHER" id="PTHR48083:SF20">
    <property type="entry name" value="LONG-CHAIN SPECIFIC ACYL-COA DEHYDROGENASE, MITOCHONDRIAL"/>
    <property type="match status" value="1"/>
</dbReference>
<dbReference type="InterPro" id="IPR050741">
    <property type="entry name" value="Acyl-CoA_dehydrogenase"/>
</dbReference>
<evidence type="ECO:0000256" key="10">
    <source>
        <dbReference type="RuleBase" id="RU362125"/>
    </source>
</evidence>
<dbReference type="PROSITE" id="PS00073">
    <property type="entry name" value="ACYL_COA_DH_2"/>
    <property type="match status" value="1"/>
</dbReference>
<evidence type="ECO:0000259" key="12">
    <source>
        <dbReference type="Pfam" id="PF02770"/>
    </source>
</evidence>